<name>A0A166NLF7_EXIGL</name>
<dbReference type="InParanoid" id="A0A166NLF7"/>
<accession>A0A166NLF7</accession>
<proteinExistence type="predicted"/>
<evidence type="ECO:0000313" key="1">
    <source>
        <dbReference type="EMBL" id="KZV79298.1"/>
    </source>
</evidence>
<dbReference type="EMBL" id="KV426642">
    <property type="protein sequence ID" value="KZV79298.1"/>
    <property type="molecule type" value="Genomic_DNA"/>
</dbReference>
<evidence type="ECO:0000313" key="2">
    <source>
        <dbReference type="Proteomes" id="UP000077266"/>
    </source>
</evidence>
<keyword evidence="2" id="KW-1185">Reference proteome</keyword>
<gene>
    <name evidence="1" type="ORF">EXIGLDRAFT_475306</name>
</gene>
<organism evidence="1 2">
    <name type="scientific">Exidia glandulosa HHB12029</name>
    <dbReference type="NCBI Taxonomy" id="1314781"/>
    <lineage>
        <taxon>Eukaryota</taxon>
        <taxon>Fungi</taxon>
        <taxon>Dikarya</taxon>
        <taxon>Basidiomycota</taxon>
        <taxon>Agaricomycotina</taxon>
        <taxon>Agaricomycetes</taxon>
        <taxon>Auriculariales</taxon>
        <taxon>Exidiaceae</taxon>
        <taxon>Exidia</taxon>
    </lineage>
</organism>
<dbReference type="AlphaFoldDB" id="A0A166NLF7"/>
<reference evidence="1 2" key="1">
    <citation type="journal article" date="2016" name="Mol. Biol. Evol.">
        <title>Comparative Genomics of Early-Diverging Mushroom-Forming Fungi Provides Insights into the Origins of Lignocellulose Decay Capabilities.</title>
        <authorList>
            <person name="Nagy L.G."/>
            <person name="Riley R."/>
            <person name="Tritt A."/>
            <person name="Adam C."/>
            <person name="Daum C."/>
            <person name="Floudas D."/>
            <person name="Sun H."/>
            <person name="Yadav J.S."/>
            <person name="Pangilinan J."/>
            <person name="Larsson K.H."/>
            <person name="Matsuura K."/>
            <person name="Barry K."/>
            <person name="Labutti K."/>
            <person name="Kuo R."/>
            <person name="Ohm R.A."/>
            <person name="Bhattacharya S.S."/>
            <person name="Shirouzu T."/>
            <person name="Yoshinaga Y."/>
            <person name="Martin F.M."/>
            <person name="Grigoriev I.V."/>
            <person name="Hibbett D.S."/>
        </authorList>
    </citation>
    <scope>NUCLEOTIDE SEQUENCE [LARGE SCALE GENOMIC DNA]</scope>
    <source>
        <strain evidence="1 2">HHB12029</strain>
    </source>
</reference>
<sequence length="174" mass="20424">MSHQHSLPLDFTGTVCDEDFDILSFRYLRHKDGSIIRYRNFELSYDELLERRETLGYRDRSRTGGLSEKEFDLKALMKAQLSYVLRIWDSVIDKAEVEIRRSKRSIDQSYAVVFSETLFTDKLSPCRCSLCTRTTEAVTYVRENAVAYHSKVTIHMFRDIFSDVDWSDVPQILT</sequence>
<protein>
    <submittedName>
        <fullName evidence="1">Uncharacterized protein</fullName>
    </submittedName>
</protein>
<dbReference type="Proteomes" id="UP000077266">
    <property type="component" value="Unassembled WGS sequence"/>
</dbReference>